<accession>A0AAD5L2Y5</accession>
<keyword evidence="3 5" id="KW-0560">Oxidoreductase</keyword>
<dbReference type="Proteomes" id="UP000820818">
    <property type="component" value="Linkage Group LG1"/>
</dbReference>
<keyword evidence="8" id="KW-1185">Reference proteome</keyword>
<comment type="caution">
    <text evidence="7">The sequence shown here is derived from an EMBL/GenBank/DDBJ whole genome shotgun (WGS) entry which is preliminary data.</text>
</comment>
<organism evidence="7 8">
    <name type="scientific">Daphnia sinensis</name>
    <dbReference type="NCBI Taxonomy" id="1820382"/>
    <lineage>
        <taxon>Eukaryota</taxon>
        <taxon>Metazoa</taxon>
        <taxon>Ecdysozoa</taxon>
        <taxon>Arthropoda</taxon>
        <taxon>Crustacea</taxon>
        <taxon>Branchiopoda</taxon>
        <taxon>Diplostraca</taxon>
        <taxon>Cladocera</taxon>
        <taxon>Anomopoda</taxon>
        <taxon>Daphniidae</taxon>
        <taxon>Daphnia</taxon>
        <taxon>Daphnia similis group</taxon>
    </lineage>
</organism>
<evidence type="ECO:0000256" key="1">
    <source>
        <dbReference type="ARBA" id="ARBA00007174"/>
    </source>
</evidence>
<dbReference type="InterPro" id="IPR002579">
    <property type="entry name" value="Met_Sox_Rdtase_MsrB_dom"/>
</dbReference>
<dbReference type="EC" id="1.8.4.12" evidence="2 5"/>
<evidence type="ECO:0000256" key="4">
    <source>
        <dbReference type="ARBA" id="ARBA00048488"/>
    </source>
</evidence>
<evidence type="ECO:0000259" key="6">
    <source>
        <dbReference type="PROSITE" id="PS51790"/>
    </source>
</evidence>
<keyword evidence="5" id="KW-0862">Zinc</keyword>
<dbReference type="SUPFAM" id="SSF51316">
    <property type="entry name" value="Mss4-like"/>
    <property type="match status" value="1"/>
</dbReference>
<dbReference type="InterPro" id="IPR028427">
    <property type="entry name" value="Met_Sox_Rdtase_MsrB"/>
</dbReference>
<keyword evidence="5" id="KW-0479">Metal-binding</keyword>
<comment type="cofactor">
    <cofactor evidence="5">
        <name>Zn(2+)</name>
        <dbReference type="ChEBI" id="CHEBI:29105"/>
    </cofactor>
    <text evidence="5">Binds 1 zinc ion per subunit.</text>
</comment>
<proteinExistence type="inferred from homology"/>
<comment type="similarity">
    <text evidence="1 5">Belongs to the MsrB Met sulfoxide reductase family.</text>
</comment>
<evidence type="ECO:0000313" key="8">
    <source>
        <dbReference type="Proteomes" id="UP000820818"/>
    </source>
</evidence>
<evidence type="ECO:0000313" key="7">
    <source>
        <dbReference type="EMBL" id="KAI9564052.1"/>
    </source>
</evidence>
<dbReference type="PANTHER" id="PTHR10173">
    <property type="entry name" value="METHIONINE SULFOXIDE REDUCTASE"/>
    <property type="match status" value="1"/>
</dbReference>
<evidence type="ECO:0000256" key="5">
    <source>
        <dbReference type="RuleBase" id="RU365044"/>
    </source>
</evidence>
<dbReference type="Pfam" id="PF01641">
    <property type="entry name" value="SelR"/>
    <property type="match status" value="1"/>
</dbReference>
<dbReference type="GO" id="GO:0006979">
    <property type="term" value="P:response to oxidative stress"/>
    <property type="evidence" value="ECO:0007669"/>
    <property type="project" value="InterPro"/>
</dbReference>
<evidence type="ECO:0000256" key="3">
    <source>
        <dbReference type="ARBA" id="ARBA00023002"/>
    </source>
</evidence>
<dbReference type="EMBL" id="WJBH02000001">
    <property type="protein sequence ID" value="KAI9564052.1"/>
    <property type="molecule type" value="Genomic_DNA"/>
</dbReference>
<dbReference type="Gene3D" id="2.170.150.20">
    <property type="entry name" value="Peptide methionine sulfoxide reductase"/>
    <property type="match status" value="1"/>
</dbReference>
<comment type="catalytic activity">
    <reaction evidence="4 5">
        <text>L-methionyl-[protein] + [thioredoxin]-disulfide + H2O = L-methionyl-(R)-S-oxide-[protein] + [thioredoxin]-dithiol</text>
        <dbReference type="Rhea" id="RHEA:24164"/>
        <dbReference type="Rhea" id="RHEA-COMP:10698"/>
        <dbReference type="Rhea" id="RHEA-COMP:10700"/>
        <dbReference type="Rhea" id="RHEA-COMP:12313"/>
        <dbReference type="Rhea" id="RHEA-COMP:12314"/>
        <dbReference type="ChEBI" id="CHEBI:15377"/>
        <dbReference type="ChEBI" id="CHEBI:16044"/>
        <dbReference type="ChEBI" id="CHEBI:29950"/>
        <dbReference type="ChEBI" id="CHEBI:45764"/>
        <dbReference type="ChEBI" id="CHEBI:50058"/>
        <dbReference type="EC" id="1.8.4.12"/>
    </reaction>
</comment>
<dbReference type="AlphaFoldDB" id="A0AAD5L2Y5"/>
<feature type="domain" description="MsrB" evidence="6">
    <location>
        <begin position="9"/>
        <end position="136"/>
    </location>
</feature>
<dbReference type="NCBIfam" id="TIGR00357">
    <property type="entry name" value="peptide-methionine (R)-S-oxide reductase MsrB"/>
    <property type="match status" value="1"/>
</dbReference>
<reference evidence="7 8" key="1">
    <citation type="submission" date="2022-05" db="EMBL/GenBank/DDBJ databases">
        <title>A multi-omics perspective on studying reproductive biology in Daphnia sinensis.</title>
        <authorList>
            <person name="Jia J."/>
        </authorList>
    </citation>
    <scope>NUCLEOTIDE SEQUENCE [LARGE SCALE GENOMIC DNA]</scope>
    <source>
        <strain evidence="7 8">WSL</strain>
    </source>
</reference>
<dbReference type="FunFam" id="2.170.150.20:FF:000016">
    <property type="entry name" value="Peptide-methionine (R)-S-oxide reductase"/>
    <property type="match status" value="1"/>
</dbReference>
<dbReference type="GO" id="GO:0030091">
    <property type="term" value="P:protein repair"/>
    <property type="evidence" value="ECO:0007669"/>
    <property type="project" value="InterPro"/>
</dbReference>
<dbReference type="GO" id="GO:0033743">
    <property type="term" value="F:peptide-methionine (R)-S-oxide reductase activity"/>
    <property type="evidence" value="ECO:0007669"/>
    <property type="project" value="UniProtKB-EC"/>
</dbReference>
<protein>
    <recommendedName>
        <fullName evidence="2 5">Peptide-methionine (R)-S-oxide reductase</fullName>
        <ecNumber evidence="2 5">1.8.4.12</ecNumber>
    </recommendedName>
</protein>
<dbReference type="InterPro" id="IPR011057">
    <property type="entry name" value="Mss4-like_sf"/>
</dbReference>
<dbReference type="PROSITE" id="PS51790">
    <property type="entry name" value="MSRB"/>
    <property type="match status" value="1"/>
</dbReference>
<dbReference type="GO" id="GO:0005737">
    <property type="term" value="C:cytoplasm"/>
    <property type="evidence" value="ECO:0007669"/>
    <property type="project" value="TreeGrafter"/>
</dbReference>
<name>A0AAD5L2Y5_9CRUS</name>
<sequence>MSCQNKGSCQDLQKKLTPQQFKVTQEKGTEMPFTGKYNDHHETGTYICIVCSSPLFSSDTKYDSGSGWPSFYKTLPYEEEKETVERRPDDSIEGRPRVEVVCVKCQAHLGHVFQDGPQPTGERFCINSVAIDFVPKVEEAEEKK</sequence>
<comment type="function">
    <text evidence="5">Methionine-sulfoxide reductase that specifically reduces methionine (R)-sulfoxide back to methionine. While in many cases methionine oxidation is the result of random oxidation following oxidative stress, methionine oxidation is also a post-translational modification that takes place on specific residues.</text>
</comment>
<evidence type="ECO:0000256" key="2">
    <source>
        <dbReference type="ARBA" id="ARBA00012499"/>
    </source>
</evidence>
<dbReference type="GO" id="GO:0046872">
    <property type="term" value="F:metal ion binding"/>
    <property type="evidence" value="ECO:0007669"/>
    <property type="project" value="UniProtKB-KW"/>
</dbReference>
<gene>
    <name evidence="7" type="ORF">GHT06_007790</name>
</gene>
<dbReference type="PANTHER" id="PTHR10173:SF52">
    <property type="entry name" value="METHIONINE-R-SULFOXIDE REDUCTASE B1"/>
    <property type="match status" value="1"/>
</dbReference>